<dbReference type="RefSeq" id="WP_044168029.1">
    <property type="nucleotide sequence ID" value="NZ_JDFF01000008.1"/>
</dbReference>
<organism evidence="2 3">
    <name type="scientific">Porphyromonas catoniae ATCC 51270</name>
    <dbReference type="NCBI Taxonomy" id="887901"/>
    <lineage>
        <taxon>Bacteria</taxon>
        <taxon>Pseudomonadati</taxon>
        <taxon>Bacteroidota</taxon>
        <taxon>Bacteroidia</taxon>
        <taxon>Bacteroidales</taxon>
        <taxon>Porphyromonadaceae</taxon>
        <taxon>Porphyromonas</taxon>
    </lineage>
</organism>
<accession>Z4WZR7</accession>
<evidence type="ECO:0000313" key="2">
    <source>
        <dbReference type="EMBL" id="EWC93260.1"/>
    </source>
</evidence>
<name>Z4WZR7_9PORP</name>
<sequence>MNRLYTSLRLSAMMLCTLLSSCSADRVDEFFKKIVQAPPSSIERDVKGHEQIYAVHVILRMGHKGGMMGVGPDGNEQVETYLTYHTVGDPAMIPITQEIDIAKDDDGQMTVTTERDHFDVIASDDIYYGLELKYYDQNGMLINHQFSGYPFKKNGEGISVPDEANSTLLVHQHFFGVGNTSLNKDVKTNTSGGKRSLQRGLQLAYPRSLATPATFYDKYTFRLKDGAPEPASKYSLSNIFAPDGFTFGSNQVAYDTELAWKAIERSGKPEATEPLQWKDGRSYRLYKVIDMMHLNKLTPEIFTYEYRDTDPVEEELGKLFTDSYNDDFIDPDTDAPRQRYGETVGFLRQNRSLDSGTPRDRLGFKGILQFKKANLAFQLQVKICNILNKVQQHVGETEKPAKYGNANNEANGYLWDFNQIQPGWDSFDIDYPIPVRVLTSPKEGIEKCYEDVKRFYPEVDKAQLWQLLSNPRGYLQQHHRRSVVVM</sequence>
<keyword evidence="3" id="KW-1185">Reference proteome</keyword>
<dbReference type="OrthoDB" id="1010151at2"/>
<evidence type="ECO:0000256" key="1">
    <source>
        <dbReference type="SAM" id="SignalP"/>
    </source>
</evidence>
<dbReference type="AlphaFoldDB" id="Z4WZR7"/>
<dbReference type="EMBL" id="JDFF01000008">
    <property type="protein sequence ID" value="EWC93260.1"/>
    <property type="molecule type" value="Genomic_DNA"/>
</dbReference>
<dbReference type="PROSITE" id="PS51257">
    <property type="entry name" value="PROKAR_LIPOPROTEIN"/>
    <property type="match status" value="1"/>
</dbReference>
<proteinExistence type="predicted"/>
<comment type="caution">
    <text evidence="2">The sequence shown here is derived from an EMBL/GenBank/DDBJ whole genome shotgun (WGS) entry which is preliminary data.</text>
</comment>
<gene>
    <name evidence="2" type="ORF">HMPREF0636_1175</name>
</gene>
<reference evidence="2 3" key="1">
    <citation type="submission" date="2014-01" db="EMBL/GenBank/DDBJ databases">
        <authorList>
            <person name="Durkin A.S."/>
            <person name="McCorrison J."/>
            <person name="Torralba M."/>
            <person name="Gillis M."/>
            <person name="Haft D.H."/>
            <person name="Methe B."/>
            <person name="Sutton G."/>
            <person name="Nelson K.E."/>
        </authorList>
    </citation>
    <scope>NUCLEOTIDE SEQUENCE [LARGE SCALE GENOMIC DNA]</scope>
    <source>
        <strain evidence="2 3">ATCC 51270</strain>
    </source>
</reference>
<dbReference type="PATRIC" id="fig|887901.3.peg.335"/>
<feature type="signal peptide" evidence="1">
    <location>
        <begin position="1"/>
        <end position="24"/>
    </location>
</feature>
<protein>
    <submittedName>
        <fullName evidence="2">Putative lipoprotein</fullName>
    </submittedName>
</protein>
<evidence type="ECO:0000313" key="3">
    <source>
        <dbReference type="Proteomes" id="UP000023482"/>
    </source>
</evidence>
<keyword evidence="1" id="KW-0732">Signal</keyword>
<feature type="chain" id="PRO_5004990055" evidence="1">
    <location>
        <begin position="25"/>
        <end position="486"/>
    </location>
</feature>
<keyword evidence="2" id="KW-0449">Lipoprotein</keyword>
<dbReference type="Proteomes" id="UP000023482">
    <property type="component" value="Unassembled WGS sequence"/>
</dbReference>